<dbReference type="CDD" id="cd02811">
    <property type="entry name" value="IDI-2_FMN"/>
    <property type="match status" value="1"/>
</dbReference>
<keyword evidence="4 11" id="KW-0288">FMN</keyword>
<accession>A0A1M5R3B3</accession>
<feature type="binding site" evidence="11">
    <location>
        <begin position="259"/>
        <end position="261"/>
    </location>
    <ligand>
        <name>FMN</name>
        <dbReference type="ChEBI" id="CHEBI:58210"/>
    </ligand>
</feature>
<dbReference type="STRING" id="1120995.SAMN02745245_00805"/>
<dbReference type="PANTHER" id="PTHR43665:SF1">
    <property type="entry name" value="ISOPENTENYL-DIPHOSPHATE DELTA-ISOMERASE"/>
    <property type="match status" value="1"/>
</dbReference>
<dbReference type="GO" id="GO:0016491">
    <property type="term" value="F:oxidoreductase activity"/>
    <property type="evidence" value="ECO:0007669"/>
    <property type="project" value="InterPro"/>
</dbReference>
<evidence type="ECO:0000259" key="12">
    <source>
        <dbReference type="Pfam" id="PF01070"/>
    </source>
</evidence>
<dbReference type="PIRSF" id="PIRSF003314">
    <property type="entry name" value="IPP_isomerase"/>
    <property type="match status" value="1"/>
</dbReference>
<feature type="binding site" evidence="11">
    <location>
        <position position="151"/>
    </location>
    <ligand>
        <name>Mg(2+)</name>
        <dbReference type="ChEBI" id="CHEBI:18420"/>
    </ligand>
</feature>
<dbReference type="HAMAP" id="MF_00354">
    <property type="entry name" value="Idi_2"/>
    <property type="match status" value="1"/>
</dbReference>
<dbReference type="EMBL" id="FQXI01000004">
    <property type="protein sequence ID" value="SHH20897.1"/>
    <property type="molecule type" value="Genomic_DNA"/>
</dbReference>
<proteinExistence type="inferred from homology"/>
<feature type="binding site" evidence="11">
    <location>
        <position position="150"/>
    </location>
    <ligand>
        <name>substrate</name>
    </ligand>
</feature>
<comment type="cofactor">
    <cofactor evidence="11">
        <name>NADPH</name>
        <dbReference type="ChEBI" id="CHEBI:57783"/>
    </cofactor>
</comment>
<gene>
    <name evidence="11" type="primary">fni</name>
    <name evidence="13" type="ORF">SAMN02745245_00805</name>
</gene>
<feature type="binding site" evidence="11">
    <location>
        <begin position="280"/>
        <end position="281"/>
    </location>
    <ligand>
        <name>FMN</name>
        <dbReference type="ChEBI" id="CHEBI:58210"/>
    </ligand>
</feature>
<feature type="binding site" evidence="11">
    <location>
        <begin position="5"/>
        <end position="6"/>
    </location>
    <ligand>
        <name>substrate</name>
    </ligand>
</feature>
<dbReference type="GO" id="GO:0070402">
    <property type="term" value="F:NADPH binding"/>
    <property type="evidence" value="ECO:0007669"/>
    <property type="project" value="UniProtKB-UniRule"/>
</dbReference>
<dbReference type="Gene3D" id="3.20.20.70">
    <property type="entry name" value="Aldolase class I"/>
    <property type="match status" value="1"/>
</dbReference>
<evidence type="ECO:0000256" key="7">
    <source>
        <dbReference type="ARBA" id="ARBA00022857"/>
    </source>
</evidence>
<feature type="binding site" evidence="11">
    <location>
        <position position="182"/>
    </location>
    <ligand>
        <name>FMN</name>
        <dbReference type="ChEBI" id="CHEBI:58210"/>
    </ligand>
</feature>
<dbReference type="Proteomes" id="UP000184032">
    <property type="component" value="Unassembled WGS sequence"/>
</dbReference>
<dbReference type="SUPFAM" id="SSF51395">
    <property type="entry name" value="FMN-linked oxidoreductases"/>
    <property type="match status" value="1"/>
</dbReference>
<evidence type="ECO:0000256" key="4">
    <source>
        <dbReference type="ARBA" id="ARBA00022643"/>
    </source>
</evidence>
<evidence type="ECO:0000256" key="6">
    <source>
        <dbReference type="ARBA" id="ARBA00022842"/>
    </source>
</evidence>
<keyword evidence="8 11" id="KW-0414">Isoprene biosynthesis</keyword>
<dbReference type="GO" id="GO:0004452">
    <property type="term" value="F:isopentenyl-diphosphate delta-isomerase activity"/>
    <property type="evidence" value="ECO:0007669"/>
    <property type="project" value="UniProtKB-UniRule"/>
</dbReference>
<dbReference type="InterPro" id="IPR011179">
    <property type="entry name" value="IPdP_isomerase"/>
</dbReference>
<comment type="catalytic activity">
    <reaction evidence="11">
        <text>isopentenyl diphosphate = dimethylallyl diphosphate</text>
        <dbReference type="Rhea" id="RHEA:23284"/>
        <dbReference type="ChEBI" id="CHEBI:57623"/>
        <dbReference type="ChEBI" id="CHEBI:128769"/>
        <dbReference type="EC" id="5.3.3.2"/>
    </reaction>
</comment>
<evidence type="ECO:0000313" key="13">
    <source>
        <dbReference type="EMBL" id="SHH20897.1"/>
    </source>
</evidence>
<comment type="cofactor">
    <cofactor evidence="1 11">
        <name>FMN</name>
        <dbReference type="ChEBI" id="CHEBI:58210"/>
    </cofactor>
</comment>
<comment type="subcellular location">
    <subcellularLocation>
        <location evidence="11">Cytoplasm</location>
    </subcellularLocation>
</comment>
<dbReference type="InterPro" id="IPR013785">
    <property type="entry name" value="Aldolase_TIM"/>
</dbReference>
<comment type="cofactor">
    <cofactor evidence="11">
        <name>Mg(2+)</name>
        <dbReference type="ChEBI" id="CHEBI:18420"/>
    </cofactor>
</comment>
<dbReference type="EC" id="5.3.3.2" evidence="11"/>
<keyword evidence="5 11" id="KW-0479">Metal-binding</keyword>
<protein>
    <recommendedName>
        <fullName evidence="11">Isopentenyl-diphosphate delta-isomerase</fullName>
        <shortName evidence="11">IPP isomerase</shortName>
        <ecNumber evidence="11">5.3.3.2</ecNumber>
    </recommendedName>
    <alternativeName>
        <fullName evidence="11">Isopentenyl diphosphate:dimethylallyl diphosphate isomerase</fullName>
    </alternativeName>
    <alternativeName>
        <fullName evidence="11">Isopentenyl pyrophosphate isomerase</fullName>
    </alternativeName>
    <alternativeName>
        <fullName evidence="11">Type 2 isopentenyl diphosphate isomerase</fullName>
        <shortName evidence="11">IDI-2</shortName>
    </alternativeName>
</protein>
<feature type="domain" description="FMN-dependent dehydrogenase" evidence="12">
    <location>
        <begin position="167"/>
        <end position="323"/>
    </location>
</feature>
<feature type="binding site" evidence="11">
    <location>
        <position position="91"/>
    </location>
    <ligand>
        <name>FMN</name>
        <dbReference type="ChEBI" id="CHEBI:58210"/>
    </ligand>
</feature>
<evidence type="ECO:0000256" key="10">
    <source>
        <dbReference type="ARBA" id="ARBA00025810"/>
    </source>
</evidence>
<keyword evidence="2 11" id="KW-0963">Cytoplasm</keyword>
<dbReference type="NCBIfam" id="TIGR02151">
    <property type="entry name" value="IPP_isom_2"/>
    <property type="match status" value="1"/>
</dbReference>
<evidence type="ECO:0000313" key="14">
    <source>
        <dbReference type="Proteomes" id="UP000184032"/>
    </source>
</evidence>
<keyword evidence="9 11" id="KW-0413">Isomerase</keyword>
<keyword evidence="14" id="KW-1185">Reference proteome</keyword>
<feature type="binding site" evidence="11">
    <location>
        <begin position="61"/>
        <end position="63"/>
    </location>
    <ligand>
        <name>FMN</name>
        <dbReference type="ChEBI" id="CHEBI:58210"/>
    </ligand>
</feature>
<evidence type="ECO:0000256" key="9">
    <source>
        <dbReference type="ARBA" id="ARBA00023235"/>
    </source>
</evidence>
<reference evidence="13 14" key="1">
    <citation type="submission" date="2016-11" db="EMBL/GenBank/DDBJ databases">
        <authorList>
            <person name="Jaros S."/>
            <person name="Januszkiewicz K."/>
            <person name="Wedrychowicz H."/>
        </authorList>
    </citation>
    <scope>NUCLEOTIDE SEQUENCE [LARGE SCALE GENOMIC DNA]</scope>
    <source>
        <strain evidence="13 14">DSM 21120</strain>
    </source>
</reference>
<evidence type="ECO:0000256" key="5">
    <source>
        <dbReference type="ARBA" id="ARBA00022723"/>
    </source>
</evidence>
<dbReference type="RefSeq" id="WP_073183986.1">
    <property type="nucleotide sequence ID" value="NZ_FQXI01000004.1"/>
</dbReference>
<evidence type="ECO:0000256" key="1">
    <source>
        <dbReference type="ARBA" id="ARBA00001917"/>
    </source>
</evidence>
<comment type="function">
    <text evidence="11">Involved in the biosynthesis of isoprenoids. Catalyzes the 1,3-allylic rearrangement of the homoallylic substrate isopentenyl (IPP) to its allylic isomer, dimethylallyl diphosphate (DMAPP).</text>
</comment>
<dbReference type="GO" id="GO:0000287">
    <property type="term" value="F:magnesium ion binding"/>
    <property type="evidence" value="ECO:0007669"/>
    <property type="project" value="UniProtKB-UniRule"/>
</dbReference>
<evidence type="ECO:0000256" key="3">
    <source>
        <dbReference type="ARBA" id="ARBA00022630"/>
    </source>
</evidence>
<evidence type="ECO:0000256" key="2">
    <source>
        <dbReference type="ARBA" id="ARBA00022490"/>
    </source>
</evidence>
<keyword evidence="6 11" id="KW-0460">Magnesium</keyword>
<feature type="binding site" evidence="11">
    <location>
        <position position="212"/>
    </location>
    <ligand>
        <name>FMN</name>
        <dbReference type="ChEBI" id="CHEBI:58210"/>
    </ligand>
</feature>
<comment type="similarity">
    <text evidence="11">Belongs to the IPP isomerase type 2 family.</text>
</comment>
<dbReference type="GO" id="GO:0008299">
    <property type="term" value="P:isoprenoid biosynthetic process"/>
    <property type="evidence" value="ECO:0007669"/>
    <property type="project" value="UniProtKB-UniRule"/>
</dbReference>
<dbReference type="Pfam" id="PF01070">
    <property type="entry name" value="FMN_dh"/>
    <property type="match status" value="1"/>
</dbReference>
<comment type="subunit">
    <text evidence="10 11">Homooctamer. Dimer of tetramers.</text>
</comment>
<evidence type="ECO:0000256" key="8">
    <source>
        <dbReference type="ARBA" id="ARBA00023229"/>
    </source>
</evidence>
<name>A0A1M5R3B3_9FIRM</name>
<comment type="caution">
    <text evidence="11">Lacks conserved residue(s) required for the propagation of feature annotation.</text>
</comment>
<keyword evidence="7 11" id="KW-0521">NADP</keyword>
<evidence type="ECO:0000256" key="11">
    <source>
        <dbReference type="HAMAP-Rule" id="MF_00354"/>
    </source>
</evidence>
<dbReference type="PANTHER" id="PTHR43665">
    <property type="entry name" value="ISOPENTENYL-DIPHOSPHATE DELTA-ISOMERASE"/>
    <property type="match status" value="1"/>
</dbReference>
<organism evidence="13 14">
    <name type="scientific">Anaerosphaera aminiphila DSM 21120</name>
    <dbReference type="NCBI Taxonomy" id="1120995"/>
    <lineage>
        <taxon>Bacteria</taxon>
        <taxon>Bacillati</taxon>
        <taxon>Bacillota</taxon>
        <taxon>Tissierellia</taxon>
        <taxon>Tissierellales</taxon>
        <taxon>Peptoniphilaceae</taxon>
        <taxon>Anaerosphaera</taxon>
    </lineage>
</organism>
<dbReference type="OrthoDB" id="9795032at2"/>
<dbReference type="GO" id="GO:0010181">
    <property type="term" value="F:FMN binding"/>
    <property type="evidence" value="ECO:0007669"/>
    <property type="project" value="UniProtKB-UniRule"/>
</dbReference>
<feature type="binding site" evidence="11">
    <location>
        <position position="207"/>
    </location>
    <ligand>
        <name>FMN</name>
        <dbReference type="ChEBI" id="CHEBI:58210"/>
    </ligand>
</feature>
<dbReference type="GO" id="GO:0005737">
    <property type="term" value="C:cytoplasm"/>
    <property type="evidence" value="ECO:0007669"/>
    <property type="project" value="UniProtKB-SubCell"/>
</dbReference>
<dbReference type="AlphaFoldDB" id="A0A1M5R3B3"/>
<feature type="binding site" evidence="11">
    <location>
        <position position="120"/>
    </location>
    <ligand>
        <name>FMN</name>
        <dbReference type="ChEBI" id="CHEBI:58210"/>
    </ligand>
</feature>
<dbReference type="InterPro" id="IPR000262">
    <property type="entry name" value="FMN-dep_DH"/>
</dbReference>
<keyword evidence="3 11" id="KW-0285">Flavoprotein</keyword>
<sequence>MRKYRKREHIENYLRTTYVGNPMFEDVFLYHNALPDIDFDEIDTSTIFLDKKISFPLLINAITGGNSFSEEINNSLAEIAKTFNIPMAVGSQTIALEDKDTIGSFQCARKIIGDGILLGNINGHTSLEDAKRAVDMIEADGMQIHLNPAQELSMEEGDRTFKDVLLNIEKIVNGLEVPVIVKEVGFGISKDVAKKLYSIGVKNIDISGFGGTNFLEIENLRTPDEDISELFGWGIPSAMSLIEVKALEYEDLTIIGSGGIKNALDLVKCIVIGASIGAISGELLSYLVHGGYEYAHQYIENIVYKSKMIMLLTGAKNIEELQNVNYRVTGKLRELVDYDK</sequence>